<dbReference type="EMBL" id="CP047121">
    <property type="protein sequence ID" value="QHB51636.1"/>
    <property type="molecule type" value="Genomic_DNA"/>
</dbReference>
<dbReference type="PANTHER" id="PTHR30570:SF1">
    <property type="entry name" value="PHOSPHATE-BINDING PROTEIN PSTS"/>
    <property type="match status" value="1"/>
</dbReference>
<evidence type="ECO:0000256" key="7">
    <source>
        <dbReference type="ARBA" id="ARBA00023139"/>
    </source>
</evidence>
<dbReference type="AlphaFoldDB" id="A0A6P1E2U1"/>
<dbReference type="SUPFAM" id="SSF53850">
    <property type="entry name" value="Periplasmic binding protein-like II"/>
    <property type="match status" value="1"/>
</dbReference>
<keyword evidence="8" id="KW-0449">Lipoprotein</keyword>
<evidence type="ECO:0000256" key="1">
    <source>
        <dbReference type="ARBA" id="ARBA00002841"/>
    </source>
</evidence>
<dbReference type="SMR" id="A0A6P1E2U1"/>
<keyword evidence="7" id="KW-0564">Palmitate</keyword>
<comment type="function">
    <text evidence="1">Part of the ABC transporter complex PstSACB involved in phosphate import.</text>
</comment>
<evidence type="ECO:0000256" key="2">
    <source>
        <dbReference type="ARBA" id="ARBA00004193"/>
    </source>
</evidence>
<accession>A0A6P1E2U1</accession>
<organism evidence="11 12">
    <name type="scientific">Lentilactobacillus hilgardii</name>
    <name type="common">Lactobacillus hilgardii</name>
    <dbReference type="NCBI Taxonomy" id="1588"/>
    <lineage>
        <taxon>Bacteria</taxon>
        <taxon>Bacillati</taxon>
        <taxon>Bacillota</taxon>
        <taxon>Bacilli</taxon>
        <taxon>Lactobacillales</taxon>
        <taxon>Lactobacillaceae</taxon>
        <taxon>Lentilactobacillus</taxon>
    </lineage>
</organism>
<comment type="subcellular location">
    <subcellularLocation>
        <location evidence="2">Cell membrane</location>
        <topology evidence="2">Lipid-anchor</topology>
    </subcellularLocation>
</comment>
<dbReference type="GeneID" id="69057728"/>
<keyword evidence="5" id="KW-0813">Transport</keyword>
<evidence type="ECO:0000256" key="3">
    <source>
        <dbReference type="ARBA" id="ARBA00008725"/>
    </source>
</evidence>
<dbReference type="InterPro" id="IPR050811">
    <property type="entry name" value="Phosphate_ABC_transporter"/>
</dbReference>
<feature type="transmembrane region" description="Helical" evidence="9">
    <location>
        <begin position="126"/>
        <end position="144"/>
    </location>
</feature>
<comment type="similarity">
    <text evidence="3">Belongs to the PstS family.</text>
</comment>
<feature type="transmembrane region" description="Helical" evidence="9">
    <location>
        <begin position="99"/>
        <end position="119"/>
    </location>
</feature>
<evidence type="ECO:0000259" key="10">
    <source>
        <dbReference type="Pfam" id="PF12849"/>
    </source>
</evidence>
<dbReference type="Pfam" id="PF12849">
    <property type="entry name" value="PBP_like_2"/>
    <property type="match status" value="1"/>
</dbReference>
<keyword evidence="6" id="KW-0732">Signal</keyword>
<dbReference type="Gene3D" id="3.40.190.10">
    <property type="entry name" value="Periplasmic binding protein-like II"/>
    <property type="match status" value="2"/>
</dbReference>
<evidence type="ECO:0000313" key="11">
    <source>
        <dbReference type="EMBL" id="QHB51636.1"/>
    </source>
</evidence>
<evidence type="ECO:0000256" key="4">
    <source>
        <dbReference type="ARBA" id="ARBA00011529"/>
    </source>
</evidence>
<dbReference type="InterPro" id="IPR024370">
    <property type="entry name" value="PBP_domain"/>
</dbReference>
<dbReference type="GO" id="GO:0006817">
    <property type="term" value="P:phosphate ion transport"/>
    <property type="evidence" value="ECO:0007669"/>
    <property type="project" value="UniProtKB-KW"/>
</dbReference>
<dbReference type="PANTHER" id="PTHR30570">
    <property type="entry name" value="PERIPLASMIC PHOSPHATE BINDING COMPONENT OF PHOSPHATE ABC TRANSPORTER"/>
    <property type="match status" value="1"/>
</dbReference>
<comment type="subunit">
    <text evidence="4">The complex is composed of two ATP-binding proteins (PstB), two transmembrane proteins (PstC and PstA) and a solute-binding protein (PstS).</text>
</comment>
<evidence type="ECO:0000256" key="9">
    <source>
        <dbReference type="SAM" id="Phobius"/>
    </source>
</evidence>
<keyword evidence="5" id="KW-0592">Phosphate transport</keyword>
<gene>
    <name evidence="11" type="ORF">GQR93_05090</name>
</gene>
<dbReference type="Proteomes" id="UP000465035">
    <property type="component" value="Chromosome"/>
</dbReference>
<name>A0A6P1E2U1_LENHI</name>
<evidence type="ECO:0000313" key="12">
    <source>
        <dbReference type="Proteomes" id="UP000465035"/>
    </source>
</evidence>
<dbReference type="GO" id="GO:0005886">
    <property type="term" value="C:plasma membrane"/>
    <property type="evidence" value="ECO:0007669"/>
    <property type="project" value="UniProtKB-SubCell"/>
</dbReference>
<proteinExistence type="inferred from homology"/>
<dbReference type="RefSeq" id="WP_003552959.1">
    <property type="nucleotide sequence ID" value="NZ_CABKOL010000106.1"/>
</dbReference>
<feature type="transmembrane region" description="Helical" evidence="9">
    <location>
        <begin position="75"/>
        <end position="93"/>
    </location>
</feature>
<keyword evidence="9" id="KW-1133">Transmembrane helix</keyword>
<evidence type="ECO:0000256" key="6">
    <source>
        <dbReference type="ARBA" id="ARBA00022729"/>
    </source>
</evidence>
<reference evidence="11 12" key="1">
    <citation type="submission" date="2019-12" db="EMBL/GenBank/DDBJ databases">
        <title>Lactobacillus hilgardii FLUB.</title>
        <authorList>
            <person name="Gustaw K."/>
        </authorList>
    </citation>
    <scope>NUCLEOTIDE SEQUENCE [LARGE SCALE GENOMIC DNA]</scope>
    <source>
        <strain evidence="11 12">FLUB</strain>
    </source>
</reference>
<sequence length="477" mass="54882">MKNRKRHDRKGFWWQLFRSLIVSPLIVGFIGVFGLGWWWAMIPALLLNGIYWYRYNKKYQITNFSNEIKAMIISLIYYLGIFSLIMIVYRYNYVAMSEYPLIAFAFPYNLSSLIAGAFLMYDLFPWLIIGTFWSGVLGAVYYQSVVGQFPKLGKRQMTWLIGLCLISLLPLYQQFAKNLRYVHTYSDTSSELNLKQFRPFMKKSHLASLGHSTNLRFVSHYPRLDGATAAYPIYSAIAQTLYKGMTAKQAAKIVRVGTTPQAFDRLIHKKADVVFMAQPSTKQLAAAKRADVKLKLTQIGSEAFVFFVNKKNPVNSLSVKQIQSIYQRKTIFWSSVGGRFETILPFQRAENSGSQTAMEKLVMRNHQLAKPLKYQEVDGMGGIIDDVAGYNNRTNALGYSFRFYTTKMKRNKNIKLLKVNGITPNMTTIRHGSYPFIAKIYAISRCHQTKNTQRLIRWVQGRDGQQLIDRTGYVGLR</sequence>
<keyword evidence="9" id="KW-0812">Transmembrane</keyword>
<protein>
    <submittedName>
        <fullName evidence="11">Phosphate ABC transporter substrate-binding protein</fullName>
    </submittedName>
</protein>
<feature type="transmembrane region" description="Helical" evidence="9">
    <location>
        <begin position="156"/>
        <end position="172"/>
    </location>
</feature>
<evidence type="ECO:0000256" key="8">
    <source>
        <dbReference type="ARBA" id="ARBA00023288"/>
    </source>
</evidence>
<feature type="domain" description="PBP" evidence="10">
    <location>
        <begin position="224"/>
        <end position="447"/>
    </location>
</feature>
<keyword evidence="9" id="KW-0472">Membrane</keyword>
<evidence type="ECO:0000256" key="5">
    <source>
        <dbReference type="ARBA" id="ARBA00022592"/>
    </source>
</evidence>